<feature type="region of interest" description="Disordered" evidence="1">
    <location>
        <begin position="1"/>
        <end position="58"/>
    </location>
</feature>
<protein>
    <submittedName>
        <fullName evidence="2">Uncharacterized protein</fullName>
    </submittedName>
</protein>
<evidence type="ECO:0000256" key="1">
    <source>
        <dbReference type="SAM" id="MobiDB-lite"/>
    </source>
</evidence>
<reference evidence="4 5" key="1">
    <citation type="submission" date="2015-05" db="EMBL/GenBank/DDBJ databases">
        <authorList>
            <person name="Fogelqvist Johan"/>
        </authorList>
    </citation>
    <scope>NUCLEOTIDE SEQUENCE [LARGE SCALE GENOMIC DNA]</scope>
    <source>
        <strain evidence="2">VL1</strain>
        <strain evidence="3">VL2</strain>
    </source>
</reference>
<evidence type="ECO:0000313" key="2">
    <source>
        <dbReference type="EMBL" id="CRK37832.1"/>
    </source>
</evidence>
<dbReference type="EMBL" id="CVQI01038342">
    <property type="protein sequence ID" value="CRK49134.1"/>
    <property type="molecule type" value="Genomic_DNA"/>
</dbReference>
<dbReference type="EMBL" id="CVQH01024996">
    <property type="protein sequence ID" value="CRK37832.1"/>
    <property type="molecule type" value="Genomic_DNA"/>
</dbReference>
<dbReference type="Proteomes" id="UP000045706">
    <property type="component" value="Unassembled WGS sequence"/>
</dbReference>
<accession>A0A0G4MUI8</accession>
<evidence type="ECO:0000313" key="3">
    <source>
        <dbReference type="EMBL" id="CRK49134.1"/>
    </source>
</evidence>
<organism evidence="2 4">
    <name type="scientific">Verticillium longisporum</name>
    <name type="common">Verticillium dahliae var. longisporum</name>
    <dbReference type="NCBI Taxonomy" id="100787"/>
    <lineage>
        <taxon>Eukaryota</taxon>
        <taxon>Fungi</taxon>
        <taxon>Dikarya</taxon>
        <taxon>Ascomycota</taxon>
        <taxon>Pezizomycotina</taxon>
        <taxon>Sordariomycetes</taxon>
        <taxon>Hypocreomycetidae</taxon>
        <taxon>Glomerellales</taxon>
        <taxon>Plectosphaerellaceae</taxon>
        <taxon>Verticillium</taxon>
    </lineage>
</organism>
<evidence type="ECO:0000313" key="4">
    <source>
        <dbReference type="Proteomes" id="UP000044602"/>
    </source>
</evidence>
<dbReference type="AlphaFoldDB" id="A0A0G4MUI8"/>
<dbReference type="Proteomes" id="UP000044602">
    <property type="component" value="Unassembled WGS sequence"/>
</dbReference>
<proteinExistence type="predicted"/>
<sequence>MLVTSCPAAPAFSQHRRHPTESSLRAASSLSVPSPSASTPRSLSRASRSPSSRSASRP</sequence>
<name>A0A0G4MUI8_VERLO</name>
<gene>
    <name evidence="2" type="ORF">BN1708_020363</name>
    <name evidence="3" type="ORF">BN1723_020749</name>
</gene>
<evidence type="ECO:0000313" key="5">
    <source>
        <dbReference type="Proteomes" id="UP000045706"/>
    </source>
</evidence>
<feature type="compositionally biased region" description="Low complexity" evidence="1">
    <location>
        <begin position="22"/>
        <end position="58"/>
    </location>
</feature>
<keyword evidence="4" id="KW-1185">Reference proteome</keyword>